<evidence type="ECO:0000313" key="7">
    <source>
        <dbReference type="EMBL" id="GAA5094218.1"/>
    </source>
</evidence>
<dbReference type="PROSITE" id="PS50007">
    <property type="entry name" value="PIPLC_X_DOMAIN"/>
    <property type="match status" value="1"/>
</dbReference>
<dbReference type="InterPro" id="IPR051057">
    <property type="entry name" value="PI-PLC_domain"/>
</dbReference>
<dbReference type="SMART" id="SM00148">
    <property type="entry name" value="PLCXc"/>
    <property type="match status" value="1"/>
</dbReference>
<dbReference type="CDD" id="cd08586">
    <property type="entry name" value="PI-PLCc_BcPLC_like"/>
    <property type="match status" value="1"/>
</dbReference>
<name>A0ABP9MBR4_9FLAO</name>
<gene>
    <name evidence="7" type="ORF">GCM10023210_25660</name>
</gene>
<reference evidence="8" key="1">
    <citation type="journal article" date="2019" name="Int. J. Syst. Evol. Microbiol.">
        <title>The Global Catalogue of Microorganisms (GCM) 10K type strain sequencing project: providing services to taxonomists for standard genome sequencing and annotation.</title>
        <authorList>
            <consortium name="The Broad Institute Genomics Platform"/>
            <consortium name="The Broad Institute Genome Sequencing Center for Infectious Disease"/>
            <person name="Wu L."/>
            <person name="Ma J."/>
        </authorList>
    </citation>
    <scope>NUCLEOTIDE SEQUENCE [LARGE SCALE GENOMIC DNA]</scope>
    <source>
        <strain evidence="8">JCM 18019</strain>
    </source>
</reference>
<feature type="domain" description="Phosphatidylinositol-specific phospholipase C X" evidence="6">
    <location>
        <begin position="151"/>
        <end position="339"/>
    </location>
</feature>
<dbReference type="Gene3D" id="3.20.20.190">
    <property type="entry name" value="Phosphatidylinositol (PI) phosphodiesterase"/>
    <property type="match status" value="1"/>
</dbReference>
<evidence type="ECO:0000256" key="3">
    <source>
        <dbReference type="ARBA" id="ARBA00019758"/>
    </source>
</evidence>
<organism evidence="7 8">
    <name type="scientific">Chryseobacterium ginsengisoli</name>
    <dbReference type="NCBI Taxonomy" id="363853"/>
    <lineage>
        <taxon>Bacteria</taxon>
        <taxon>Pseudomonadati</taxon>
        <taxon>Bacteroidota</taxon>
        <taxon>Flavobacteriia</taxon>
        <taxon>Flavobacteriales</taxon>
        <taxon>Weeksellaceae</taxon>
        <taxon>Chryseobacterium group</taxon>
        <taxon>Chryseobacterium</taxon>
    </lineage>
</organism>
<dbReference type="Pfam" id="PF00388">
    <property type="entry name" value="PI-PLC-X"/>
    <property type="match status" value="1"/>
</dbReference>
<dbReference type="InterPro" id="IPR017946">
    <property type="entry name" value="PLC-like_Pdiesterase_TIM-brl"/>
</dbReference>
<dbReference type="PANTHER" id="PTHR13593">
    <property type="match status" value="1"/>
</dbReference>
<dbReference type="SUPFAM" id="SSF51695">
    <property type="entry name" value="PLC-like phosphodiesterases"/>
    <property type="match status" value="1"/>
</dbReference>
<keyword evidence="8" id="KW-1185">Reference proteome</keyword>
<evidence type="ECO:0000313" key="8">
    <source>
        <dbReference type="Proteomes" id="UP001500353"/>
    </source>
</evidence>
<accession>A0ABP9MBR4</accession>
<comment type="catalytic activity">
    <reaction evidence="1">
        <text>a 1,2-diacyl-sn-glycero-3-phospho-(1D-myo-inositol) = 1D-myo-inositol 1,2-cyclic phosphate + a 1,2-diacyl-sn-glycerol</text>
        <dbReference type="Rhea" id="RHEA:17093"/>
        <dbReference type="ChEBI" id="CHEBI:17815"/>
        <dbReference type="ChEBI" id="CHEBI:57880"/>
        <dbReference type="ChEBI" id="CHEBI:58484"/>
        <dbReference type="EC" id="4.6.1.13"/>
    </reaction>
</comment>
<evidence type="ECO:0000256" key="4">
    <source>
        <dbReference type="ARBA" id="ARBA00030474"/>
    </source>
</evidence>
<dbReference type="EMBL" id="BAABHX010000003">
    <property type="protein sequence ID" value="GAA5094218.1"/>
    <property type="molecule type" value="Genomic_DNA"/>
</dbReference>
<proteinExistence type="predicted"/>
<dbReference type="InterPro" id="IPR000909">
    <property type="entry name" value="PLipase_C_PInositol-sp_X_dom"/>
</dbReference>
<evidence type="ECO:0000256" key="2">
    <source>
        <dbReference type="ARBA" id="ARBA00012581"/>
    </source>
</evidence>
<sequence>MGQGAKILLTNKTPYTWKKTHQDSYQMAEWNSHFPETVFPGTSVYVYTEFEEGVTITEKDDNGTIEYTFEETGESFQILAGYVDEGDIRIFFKNIQTLQNAKGSTITIGSQRKQYYSQYEDLFVNFTIVKTSVGYITIARDQNNPDWMKYVSEDKNLAQLTIPGTHDSCTYTLKNGILDTMSSDILADVFAGMVALIPALSVFLPVGAITAEIIKNITICQTMDISTQLYKGIRFLDIRLGKKDGDLYAYHGGIYLNLTFKDVLDATYDFLQKYPSETVIMSINKDGDGDDISGLVESAIESNYNMWYGVEKKDNKISWTKFDIPNLKDARKKIVLLRRFGDNTTQMGINASTLIWPDNGTNPVPPVVNYNNLDFYIQDNYQPYYLWNLDSKFDDHAKKLIDASKTDKSNTLYINFMSGTGGVYPQTLANGYMANFIGTNGKLFENYVPQQQQSSNVVTEKLGIIPMDFPETPYNGAVIGQLISLNSFTDPS</sequence>
<evidence type="ECO:0000256" key="1">
    <source>
        <dbReference type="ARBA" id="ARBA00001316"/>
    </source>
</evidence>
<dbReference type="PANTHER" id="PTHR13593:SF148">
    <property type="entry name" value="PHOSPHATIDYLINOSITOL-SPECIFIC PHOSPHOLIPASE C X DOMAIN-CONTAINING PROTEIN"/>
    <property type="match status" value="1"/>
</dbReference>
<evidence type="ECO:0000259" key="6">
    <source>
        <dbReference type="SMART" id="SM00148"/>
    </source>
</evidence>
<protein>
    <recommendedName>
        <fullName evidence="3">1-phosphatidylinositol phosphodiesterase</fullName>
        <ecNumber evidence="2">4.6.1.13</ecNumber>
    </recommendedName>
    <alternativeName>
        <fullName evidence="4">Phosphatidylinositol diacylglycerol-lyase</fullName>
    </alternativeName>
    <alternativeName>
        <fullName evidence="5">Phosphatidylinositol-specific phospholipase C</fullName>
    </alternativeName>
</protein>
<evidence type="ECO:0000256" key="5">
    <source>
        <dbReference type="ARBA" id="ARBA00030782"/>
    </source>
</evidence>
<dbReference type="Proteomes" id="UP001500353">
    <property type="component" value="Unassembled WGS sequence"/>
</dbReference>
<dbReference type="EC" id="4.6.1.13" evidence="2"/>
<comment type="caution">
    <text evidence="7">The sequence shown here is derived from an EMBL/GenBank/DDBJ whole genome shotgun (WGS) entry which is preliminary data.</text>
</comment>